<feature type="domain" description="Peripheral subunit-binding (PSBD)" evidence="9">
    <location>
        <begin position="114"/>
        <end position="151"/>
    </location>
</feature>
<dbReference type="PROSITE" id="PS00189">
    <property type="entry name" value="LIPOYL"/>
    <property type="match status" value="1"/>
</dbReference>
<evidence type="ECO:0000259" key="8">
    <source>
        <dbReference type="PROSITE" id="PS50968"/>
    </source>
</evidence>
<gene>
    <name evidence="10" type="ORF">MHEL_37550</name>
</gene>
<dbReference type="Gene3D" id="2.40.50.100">
    <property type="match status" value="1"/>
</dbReference>
<dbReference type="InterPro" id="IPR001078">
    <property type="entry name" value="2-oxoacid_DH_actylTfrase"/>
</dbReference>
<evidence type="ECO:0000313" key="11">
    <source>
        <dbReference type="Proteomes" id="UP000467148"/>
    </source>
</evidence>
<dbReference type="InterPro" id="IPR023213">
    <property type="entry name" value="CAT-like_dom_sf"/>
</dbReference>
<dbReference type="Gene3D" id="3.30.559.10">
    <property type="entry name" value="Chloramphenicol acetyltransferase-like domain"/>
    <property type="match status" value="1"/>
</dbReference>
<dbReference type="Pfam" id="PF02817">
    <property type="entry name" value="E3_binding"/>
    <property type="match status" value="1"/>
</dbReference>
<name>A0A7I7T8B8_9MYCO</name>
<dbReference type="SUPFAM" id="SSF52777">
    <property type="entry name" value="CoA-dependent acyltransferases"/>
    <property type="match status" value="1"/>
</dbReference>
<dbReference type="EC" id="2.3.1.-" evidence="6"/>
<evidence type="ECO:0000256" key="4">
    <source>
        <dbReference type="ARBA" id="ARBA00022823"/>
    </source>
</evidence>
<keyword evidence="4 6" id="KW-0450">Lipoyl</keyword>
<feature type="compositionally biased region" description="Polar residues" evidence="7">
    <location>
        <begin position="86"/>
        <end position="108"/>
    </location>
</feature>
<dbReference type="PANTHER" id="PTHR43178:SF5">
    <property type="entry name" value="LIPOAMIDE ACYLTRANSFERASE COMPONENT OF BRANCHED-CHAIN ALPHA-KETO ACID DEHYDROGENASE COMPLEX, MITOCHONDRIAL"/>
    <property type="match status" value="1"/>
</dbReference>
<dbReference type="CDD" id="cd06849">
    <property type="entry name" value="lipoyl_domain"/>
    <property type="match status" value="1"/>
</dbReference>
<dbReference type="GO" id="GO:0031405">
    <property type="term" value="F:lipoic acid binding"/>
    <property type="evidence" value="ECO:0007669"/>
    <property type="project" value="TreeGrafter"/>
</dbReference>
<dbReference type="InterPro" id="IPR003016">
    <property type="entry name" value="2-oxoA_DH_lipoyl-BS"/>
</dbReference>
<comment type="cofactor">
    <cofactor evidence="1 6">
        <name>(R)-lipoate</name>
        <dbReference type="ChEBI" id="CHEBI:83088"/>
    </cofactor>
</comment>
<dbReference type="Pfam" id="PF00364">
    <property type="entry name" value="Biotin_lipoyl"/>
    <property type="match status" value="1"/>
</dbReference>
<keyword evidence="3 6" id="KW-0808">Transferase</keyword>
<dbReference type="SUPFAM" id="SSF51230">
    <property type="entry name" value="Single hybrid motif"/>
    <property type="match status" value="1"/>
</dbReference>
<dbReference type="InterPro" id="IPR036625">
    <property type="entry name" value="E3-bd_dom_sf"/>
</dbReference>
<dbReference type="GO" id="GO:0005737">
    <property type="term" value="C:cytoplasm"/>
    <property type="evidence" value="ECO:0007669"/>
    <property type="project" value="TreeGrafter"/>
</dbReference>
<evidence type="ECO:0000256" key="5">
    <source>
        <dbReference type="ARBA" id="ARBA00023315"/>
    </source>
</evidence>
<comment type="similarity">
    <text evidence="2 6">Belongs to the 2-oxoacid dehydrogenase family.</text>
</comment>
<evidence type="ECO:0000256" key="1">
    <source>
        <dbReference type="ARBA" id="ARBA00001938"/>
    </source>
</evidence>
<reference evidence="10 11" key="1">
    <citation type="journal article" date="2019" name="Emerg. Microbes Infect.">
        <title>Comprehensive subspecies identification of 175 nontuberculous mycobacteria species based on 7547 genomic profiles.</title>
        <authorList>
            <person name="Matsumoto Y."/>
            <person name="Kinjo T."/>
            <person name="Motooka D."/>
            <person name="Nabeya D."/>
            <person name="Jung N."/>
            <person name="Uechi K."/>
            <person name="Horii T."/>
            <person name="Iida T."/>
            <person name="Fujita J."/>
            <person name="Nakamura S."/>
        </authorList>
    </citation>
    <scope>NUCLEOTIDE SEQUENCE [LARGE SCALE GENOMIC DNA]</scope>
    <source>
        <strain evidence="10 11">JCM 30396</strain>
    </source>
</reference>
<keyword evidence="11" id="KW-1185">Reference proteome</keyword>
<dbReference type="KEGG" id="mhev:MHEL_37550"/>
<evidence type="ECO:0000259" key="9">
    <source>
        <dbReference type="PROSITE" id="PS51826"/>
    </source>
</evidence>
<sequence length="463" mass="49158">MPVAVTLPDLGESVSEALVSRWLRFPGDLVEEGEPLLEVSTDKVDTEVSAPASGRLIDIVPDEGQTLPVGATLAFIDDTPVGADDNTPSTSDQSASEANTSTAIQNPTDSEKPYVTPLVRRLASEHGIELTSIQGSGVGNRIRKSDVLAAASAAGSTSGHPDDSVAAHAPNLYLSPLIDLRVRQRGLDTSALRGSGHNGRIRLHDLSPHRTAPAVHAPRPDRTEKLTRLRSVIATRMVDSLQTSAQLTTVVEVDVTSVNELRKLHGPAFFAAHGVRLSFTHFFLRAAVDTLADFPALNASIDTGAGTVTYHGAVHLNVAVDTDRGLLAPVIRNADGLRIHEIATATADLAGRARSNTLSVDELSAGTFTVTNTGSRGALFDTPIINQPQVAILGTGAVVARATVTLDKDGHQIVDIRDMAYLSLTYDHRLIDGADAARFLTAIKAKLELAQFTEELSTREQRS</sequence>
<organism evidence="10 11">
    <name type="scientific">Mycolicibacterium helvum</name>
    <dbReference type="NCBI Taxonomy" id="1534349"/>
    <lineage>
        <taxon>Bacteria</taxon>
        <taxon>Bacillati</taxon>
        <taxon>Actinomycetota</taxon>
        <taxon>Actinomycetes</taxon>
        <taxon>Mycobacteriales</taxon>
        <taxon>Mycobacteriaceae</taxon>
        <taxon>Mycolicibacterium</taxon>
    </lineage>
</organism>
<dbReference type="AlphaFoldDB" id="A0A7I7T8B8"/>
<dbReference type="InterPro" id="IPR011053">
    <property type="entry name" value="Single_hybrid_motif"/>
</dbReference>
<accession>A0A7I7T8B8</accession>
<dbReference type="GO" id="GO:0016407">
    <property type="term" value="F:acetyltransferase activity"/>
    <property type="evidence" value="ECO:0007669"/>
    <property type="project" value="TreeGrafter"/>
</dbReference>
<dbReference type="InterPro" id="IPR004167">
    <property type="entry name" value="PSBD"/>
</dbReference>
<evidence type="ECO:0000313" key="10">
    <source>
        <dbReference type="EMBL" id="BBY65512.1"/>
    </source>
</evidence>
<dbReference type="Proteomes" id="UP000467148">
    <property type="component" value="Chromosome"/>
</dbReference>
<dbReference type="SUPFAM" id="SSF47005">
    <property type="entry name" value="Peripheral subunit-binding domain of 2-oxo acid dehydrogenase complex"/>
    <property type="match status" value="2"/>
</dbReference>
<dbReference type="InterPro" id="IPR050743">
    <property type="entry name" value="2-oxoacid_DH_E2_comp"/>
</dbReference>
<evidence type="ECO:0000256" key="2">
    <source>
        <dbReference type="ARBA" id="ARBA00007317"/>
    </source>
</evidence>
<protein>
    <recommendedName>
        <fullName evidence="6">Dihydrolipoamide acetyltransferase component of pyruvate dehydrogenase complex</fullName>
        <ecNumber evidence="6">2.3.1.-</ecNumber>
    </recommendedName>
</protein>
<evidence type="ECO:0000256" key="6">
    <source>
        <dbReference type="RuleBase" id="RU003423"/>
    </source>
</evidence>
<dbReference type="PROSITE" id="PS51826">
    <property type="entry name" value="PSBD"/>
    <property type="match status" value="1"/>
</dbReference>
<dbReference type="EMBL" id="AP022596">
    <property type="protein sequence ID" value="BBY65512.1"/>
    <property type="molecule type" value="Genomic_DNA"/>
</dbReference>
<dbReference type="Gene3D" id="4.10.320.10">
    <property type="entry name" value="E3-binding domain"/>
    <property type="match status" value="1"/>
</dbReference>
<dbReference type="RefSeq" id="WP_163749582.1">
    <property type="nucleotide sequence ID" value="NZ_AP022596.1"/>
</dbReference>
<dbReference type="PANTHER" id="PTHR43178">
    <property type="entry name" value="DIHYDROLIPOAMIDE ACETYLTRANSFERASE COMPONENT OF PYRUVATE DEHYDROGENASE COMPLEX"/>
    <property type="match status" value="1"/>
</dbReference>
<feature type="domain" description="Lipoyl-binding" evidence="8">
    <location>
        <begin position="2"/>
        <end position="77"/>
    </location>
</feature>
<feature type="region of interest" description="Disordered" evidence="7">
    <location>
        <begin position="78"/>
        <end position="114"/>
    </location>
</feature>
<dbReference type="Pfam" id="PF00198">
    <property type="entry name" value="2-oxoacid_dh"/>
    <property type="match status" value="1"/>
</dbReference>
<evidence type="ECO:0000256" key="7">
    <source>
        <dbReference type="SAM" id="MobiDB-lite"/>
    </source>
</evidence>
<keyword evidence="5 6" id="KW-0012">Acyltransferase</keyword>
<proteinExistence type="inferred from homology"/>
<evidence type="ECO:0000256" key="3">
    <source>
        <dbReference type="ARBA" id="ARBA00022679"/>
    </source>
</evidence>
<dbReference type="PROSITE" id="PS50968">
    <property type="entry name" value="BIOTINYL_LIPOYL"/>
    <property type="match status" value="1"/>
</dbReference>
<dbReference type="InterPro" id="IPR000089">
    <property type="entry name" value="Biotin_lipoyl"/>
</dbReference>